<dbReference type="PROSITE" id="PS51713">
    <property type="entry name" value="G_ERA"/>
    <property type="match status" value="1"/>
</dbReference>
<dbReference type="InterPro" id="IPR005662">
    <property type="entry name" value="GTPase_Era-like"/>
</dbReference>
<dbReference type="Gene3D" id="3.30.300.20">
    <property type="match status" value="1"/>
</dbReference>
<protein>
    <submittedName>
        <fullName evidence="11">Uncharacterized protein</fullName>
    </submittedName>
</protein>
<dbReference type="CDD" id="cd04163">
    <property type="entry name" value="Era"/>
    <property type="match status" value="1"/>
</dbReference>
<reference evidence="11" key="1">
    <citation type="submission" date="2020-01" db="EMBL/GenBank/DDBJ databases">
        <title>Genome Sequencing of Three Apophysomyces-Like Fungal Strains Confirms a Novel Fungal Genus in the Mucoromycota with divergent Burkholderia-like Endosymbiotic Bacteria.</title>
        <authorList>
            <person name="Stajich J.E."/>
            <person name="Macias A.M."/>
            <person name="Carter-House D."/>
            <person name="Lovett B."/>
            <person name="Kasson L.R."/>
            <person name="Berry K."/>
            <person name="Grigoriev I."/>
            <person name="Chang Y."/>
            <person name="Spatafora J."/>
            <person name="Kasson M.T."/>
        </authorList>
    </citation>
    <scope>NUCLEOTIDE SEQUENCE</scope>
    <source>
        <strain evidence="11">NRRL A-21654</strain>
    </source>
</reference>
<feature type="region of interest" description="G5" evidence="6">
    <location>
        <begin position="346"/>
        <end position="348"/>
    </location>
</feature>
<dbReference type="NCBIfam" id="TIGR00231">
    <property type="entry name" value="small_GTP"/>
    <property type="match status" value="1"/>
</dbReference>
<evidence type="ECO:0000256" key="5">
    <source>
        <dbReference type="PROSITE-ProRule" id="PRU00118"/>
    </source>
</evidence>
<evidence type="ECO:0000256" key="6">
    <source>
        <dbReference type="PROSITE-ProRule" id="PRU01050"/>
    </source>
</evidence>
<evidence type="ECO:0000256" key="1">
    <source>
        <dbReference type="ARBA" id="ARBA00007921"/>
    </source>
</evidence>
<keyword evidence="2 6" id="KW-0547">Nucleotide-binding</keyword>
<dbReference type="Gene3D" id="3.40.50.300">
    <property type="entry name" value="P-loop containing nucleotide triphosphate hydrolases"/>
    <property type="match status" value="1"/>
</dbReference>
<gene>
    <name evidence="11" type="ORF">EC973_007955</name>
</gene>
<keyword evidence="4 6" id="KW-0342">GTP-binding</keyword>
<organism evidence="11 12">
    <name type="scientific">Apophysomyces ossiformis</name>
    <dbReference type="NCBI Taxonomy" id="679940"/>
    <lineage>
        <taxon>Eukaryota</taxon>
        <taxon>Fungi</taxon>
        <taxon>Fungi incertae sedis</taxon>
        <taxon>Mucoromycota</taxon>
        <taxon>Mucoromycotina</taxon>
        <taxon>Mucoromycetes</taxon>
        <taxon>Mucorales</taxon>
        <taxon>Mucorineae</taxon>
        <taxon>Mucoraceae</taxon>
        <taxon>Apophysomyces</taxon>
    </lineage>
</organism>
<dbReference type="Pfam" id="PF07650">
    <property type="entry name" value="KH_2"/>
    <property type="match status" value="1"/>
</dbReference>
<evidence type="ECO:0000256" key="7">
    <source>
        <dbReference type="RuleBase" id="RU003761"/>
    </source>
</evidence>
<dbReference type="GO" id="GO:0005525">
    <property type="term" value="F:GTP binding"/>
    <property type="evidence" value="ECO:0007669"/>
    <property type="project" value="UniProtKB-UniRule"/>
</dbReference>
<dbReference type="AlphaFoldDB" id="A0A8H7BRB1"/>
<keyword evidence="12" id="KW-1185">Reference proteome</keyword>
<dbReference type="PROSITE" id="PS50823">
    <property type="entry name" value="KH_TYPE_2"/>
    <property type="match status" value="1"/>
</dbReference>
<proteinExistence type="inferred from homology"/>
<dbReference type="PANTHER" id="PTHR42698">
    <property type="entry name" value="GTPASE ERA"/>
    <property type="match status" value="1"/>
</dbReference>
<evidence type="ECO:0000256" key="4">
    <source>
        <dbReference type="ARBA" id="ARBA00023134"/>
    </source>
</evidence>
<dbReference type="NCBIfam" id="TIGR00436">
    <property type="entry name" value="era"/>
    <property type="match status" value="1"/>
</dbReference>
<dbReference type="SUPFAM" id="SSF54814">
    <property type="entry name" value="Prokaryotic type KH domain (KH-domain type II)"/>
    <property type="match status" value="1"/>
</dbReference>
<feature type="region of interest" description="G4" evidence="6">
    <location>
        <begin position="314"/>
        <end position="317"/>
    </location>
</feature>
<sequence>MQRAKQRAGVPLDLITPKEGTKLPPLRTKPPEIRKSGIPADLVRPRSDSKLPPRRTHASTTVNPGQTNSDKWHVAGLASQTVDSIPDPIPSVTDYFPAEYRQTKKKDLSLPDDESEMRIYRQLQLKPPAEAESEEKKTRQRMKNIGNLTETLNDKAVQEMLQNRPKAMRPASLTERLIKVSTKVIQPDNPHLLKVAVIGAANAGKSTLVNSLVGEEVSVVSSKAHTTRERVLAVLSQDNNQVVFLDTPGVIPDNRHAKMNRTLATAAWRTLDEADHIAIVVDGPWALTPSSRTTEDFLLSRLKDMETPATLIFNKMDLLDHDYTKLQDVMLRYQSSYPFIKNVLYVSAINDVNLDETKSTLFNYCQPKPWIYPAEQTCEMPPLKRVEELIRVEFFKRLHQYIPYMLKQENVGWTELENGTLRIDQNIYVERESQQKIVIGANGMVINRVVENARTQISRALRRPIQLYIQVKTRKNSFH</sequence>
<dbReference type="CDD" id="cd22534">
    <property type="entry name" value="KH-II_Era"/>
    <property type="match status" value="1"/>
</dbReference>
<name>A0A8H7BRB1_9FUNG</name>
<dbReference type="EMBL" id="JABAYA010000063">
    <property type="protein sequence ID" value="KAF7727180.1"/>
    <property type="molecule type" value="Genomic_DNA"/>
</dbReference>
<feature type="compositionally biased region" description="Polar residues" evidence="8">
    <location>
        <begin position="58"/>
        <end position="69"/>
    </location>
</feature>
<dbReference type="PANTHER" id="PTHR42698:SF1">
    <property type="entry name" value="GTPASE ERA, MITOCHONDRIAL"/>
    <property type="match status" value="1"/>
</dbReference>
<dbReference type="InterPro" id="IPR027417">
    <property type="entry name" value="P-loop_NTPase"/>
</dbReference>
<evidence type="ECO:0000313" key="11">
    <source>
        <dbReference type="EMBL" id="KAF7727180.1"/>
    </source>
</evidence>
<accession>A0A8H7BRB1</accession>
<dbReference type="InterPro" id="IPR009019">
    <property type="entry name" value="KH_sf_prok-type"/>
</dbReference>
<feature type="domain" description="KH type-2" evidence="9">
    <location>
        <begin position="398"/>
        <end position="475"/>
    </location>
</feature>
<feature type="region of interest" description="G2" evidence="6">
    <location>
        <begin position="225"/>
        <end position="229"/>
    </location>
</feature>
<keyword evidence="3 5" id="KW-0694">RNA-binding</keyword>
<evidence type="ECO:0000256" key="8">
    <source>
        <dbReference type="SAM" id="MobiDB-lite"/>
    </source>
</evidence>
<dbReference type="SUPFAM" id="SSF52540">
    <property type="entry name" value="P-loop containing nucleoside triphosphate hydrolases"/>
    <property type="match status" value="1"/>
</dbReference>
<dbReference type="Pfam" id="PF01926">
    <property type="entry name" value="MMR_HSR1"/>
    <property type="match status" value="1"/>
</dbReference>
<dbReference type="InterPro" id="IPR030388">
    <property type="entry name" value="G_ERA_dom"/>
</dbReference>
<dbReference type="NCBIfam" id="NF000908">
    <property type="entry name" value="PRK00089.1"/>
    <property type="match status" value="1"/>
</dbReference>
<feature type="domain" description="Era-type G" evidence="10">
    <location>
        <begin position="191"/>
        <end position="367"/>
    </location>
</feature>
<feature type="region of interest" description="G1" evidence="6">
    <location>
        <begin position="199"/>
        <end position="206"/>
    </location>
</feature>
<comment type="similarity">
    <text evidence="1 6 7">Belongs to the TRAFAC class TrmE-Era-EngA-EngB-Septin-like GTPase superfamily. Era GTPase family.</text>
</comment>
<evidence type="ECO:0000313" key="12">
    <source>
        <dbReference type="Proteomes" id="UP000605846"/>
    </source>
</evidence>
<evidence type="ECO:0000259" key="9">
    <source>
        <dbReference type="PROSITE" id="PS50823"/>
    </source>
</evidence>
<dbReference type="InterPro" id="IPR006073">
    <property type="entry name" value="GTP-bd"/>
</dbReference>
<dbReference type="InterPro" id="IPR015946">
    <property type="entry name" value="KH_dom-like_a/b"/>
</dbReference>
<comment type="caution">
    <text evidence="11">The sequence shown here is derived from an EMBL/GenBank/DDBJ whole genome shotgun (WGS) entry which is preliminary data.</text>
</comment>
<dbReference type="InterPro" id="IPR005225">
    <property type="entry name" value="Small_GTP-bd"/>
</dbReference>
<evidence type="ECO:0000259" key="10">
    <source>
        <dbReference type="PROSITE" id="PS51713"/>
    </source>
</evidence>
<feature type="region of interest" description="G3" evidence="6">
    <location>
        <begin position="246"/>
        <end position="249"/>
    </location>
</feature>
<dbReference type="GO" id="GO:0043024">
    <property type="term" value="F:ribosomal small subunit binding"/>
    <property type="evidence" value="ECO:0007669"/>
    <property type="project" value="TreeGrafter"/>
</dbReference>
<evidence type="ECO:0000256" key="2">
    <source>
        <dbReference type="ARBA" id="ARBA00022741"/>
    </source>
</evidence>
<feature type="region of interest" description="Disordered" evidence="8">
    <location>
        <begin position="1"/>
        <end position="70"/>
    </location>
</feature>
<dbReference type="HAMAP" id="MF_00367">
    <property type="entry name" value="GTPase_Era"/>
    <property type="match status" value="1"/>
</dbReference>
<dbReference type="OrthoDB" id="188276at2759"/>
<dbReference type="Proteomes" id="UP000605846">
    <property type="component" value="Unassembled WGS sequence"/>
</dbReference>
<dbReference type="GO" id="GO:0019843">
    <property type="term" value="F:rRNA binding"/>
    <property type="evidence" value="ECO:0007669"/>
    <property type="project" value="TreeGrafter"/>
</dbReference>
<dbReference type="GO" id="GO:0000028">
    <property type="term" value="P:ribosomal small subunit assembly"/>
    <property type="evidence" value="ECO:0007669"/>
    <property type="project" value="TreeGrafter"/>
</dbReference>
<dbReference type="InterPro" id="IPR004044">
    <property type="entry name" value="KH_dom_type_2"/>
</dbReference>
<evidence type="ECO:0000256" key="3">
    <source>
        <dbReference type="ARBA" id="ARBA00022884"/>
    </source>
</evidence>